<dbReference type="Proteomes" id="UP000254337">
    <property type="component" value="Chromosome"/>
</dbReference>
<name>A0A346AYW9_9FIRM</name>
<dbReference type="AlphaFoldDB" id="A0A346AYW9"/>
<evidence type="ECO:0000259" key="1">
    <source>
        <dbReference type="Pfam" id="PF14690"/>
    </source>
</evidence>
<dbReference type="InterPro" id="IPR029261">
    <property type="entry name" value="Transposase_Znf"/>
</dbReference>
<evidence type="ECO:0000313" key="2">
    <source>
        <dbReference type="EMBL" id="AXL21062.1"/>
    </source>
</evidence>
<protein>
    <recommendedName>
        <fullName evidence="1">Transposase IS204/IS1001/IS1096/IS1165 zinc-finger domain-containing protein</fullName>
    </recommendedName>
</protein>
<organism evidence="2 3">
    <name type="scientific">Megasphaera stantonii</name>
    <dbReference type="NCBI Taxonomy" id="2144175"/>
    <lineage>
        <taxon>Bacteria</taxon>
        <taxon>Bacillati</taxon>
        <taxon>Bacillota</taxon>
        <taxon>Negativicutes</taxon>
        <taxon>Veillonellales</taxon>
        <taxon>Veillonellaceae</taxon>
        <taxon>Megasphaera</taxon>
    </lineage>
</organism>
<dbReference type="Pfam" id="PF14690">
    <property type="entry name" value="Zn_ribbon_ISL3"/>
    <property type="match status" value="1"/>
</dbReference>
<keyword evidence="3" id="KW-1185">Reference proteome</keyword>
<dbReference type="OrthoDB" id="6197054at2"/>
<proteinExistence type="predicted"/>
<reference evidence="2 3" key="1">
    <citation type="submission" date="2018-05" db="EMBL/GenBank/DDBJ databases">
        <title>Complete genome sequence of Megasphaera sp. AJH120T, isolated from the ceca of a chicken.</title>
        <authorList>
            <person name="Maki J."/>
            <person name="Looft T."/>
        </authorList>
    </citation>
    <scope>NUCLEOTIDE SEQUENCE [LARGE SCALE GENOMIC DNA]</scope>
    <source>
        <strain evidence="2 3">AJH120</strain>
    </source>
</reference>
<sequence>MSNFYYIEEMLSLKEAEVTSLEMLEDKQILHLSIPKKEQCCPHCHTRTSRIKDYRSQTVFIAIVNDLPVYAQFRKRRYSCPACYRTFYPSLSFVQPYQRRSQ</sequence>
<evidence type="ECO:0000313" key="3">
    <source>
        <dbReference type="Proteomes" id="UP000254337"/>
    </source>
</evidence>
<dbReference type="KEGG" id="meg:DKB62_05480"/>
<gene>
    <name evidence="2" type="ORF">DKB62_05480</name>
</gene>
<dbReference type="RefSeq" id="WP_087477620.1">
    <property type="nucleotide sequence ID" value="NZ_CP029462.1"/>
</dbReference>
<dbReference type="EMBL" id="CP029462">
    <property type="protein sequence ID" value="AXL21062.1"/>
    <property type="molecule type" value="Genomic_DNA"/>
</dbReference>
<accession>A0A346AYW9</accession>
<feature type="domain" description="Transposase IS204/IS1001/IS1096/IS1165 zinc-finger" evidence="1">
    <location>
        <begin position="38"/>
        <end position="83"/>
    </location>
</feature>